<protein>
    <submittedName>
        <fullName evidence="5">Putative conserved secreted protein</fullName>
    </submittedName>
</protein>
<evidence type="ECO:0000256" key="3">
    <source>
        <dbReference type="SAM" id="SignalP"/>
    </source>
</evidence>
<sequence length="112" mass="12676">MRSLTVLGLLIVCLACCQAYTYIMLNATNPDFPGECYDPKTKIHFKPGEIRQRPFLCEEMACGSDFSIDYYGCGIKLVAKKNCMDAGQDLNLPYPDCCKRYKCKIDGKVFHL</sequence>
<keyword evidence="3" id="KW-0732">Signal</keyword>
<accession>A0A1Q3G4V3</accession>
<evidence type="ECO:0000256" key="2">
    <source>
        <dbReference type="ARBA" id="ARBA00022525"/>
    </source>
</evidence>
<dbReference type="EMBL" id="GFDL01000222">
    <property type="protein sequence ID" value="JAV34823.1"/>
    <property type="molecule type" value="Transcribed_RNA"/>
</dbReference>
<comment type="subcellular location">
    <subcellularLocation>
        <location evidence="1">Secreted</location>
    </subcellularLocation>
</comment>
<dbReference type="PANTHER" id="PTHR39957:SF1">
    <property type="entry name" value="AT09846P1-RELATED"/>
    <property type="match status" value="1"/>
</dbReference>
<dbReference type="PANTHER" id="PTHR39957">
    <property type="entry name" value="AT09846P1-RELATED"/>
    <property type="match status" value="1"/>
</dbReference>
<feature type="signal peptide" evidence="3">
    <location>
        <begin position="1"/>
        <end position="19"/>
    </location>
</feature>
<name>A0A1Q3G4V3_CULTA</name>
<evidence type="ECO:0000259" key="4">
    <source>
        <dbReference type="SMART" id="SM01318"/>
    </source>
</evidence>
<evidence type="ECO:0000313" key="5">
    <source>
        <dbReference type="EMBL" id="JAV34823.1"/>
    </source>
</evidence>
<keyword evidence="2" id="KW-0964">Secreted</keyword>
<dbReference type="SMART" id="SM01318">
    <property type="entry name" value="SVWC"/>
    <property type="match status" value="1"/>
</dbReference>
<feature type="chain" id="PRO_5010348117" evidence="3">
    <location>
        <begin position="20"/>
        <end position="112"/>
    </location>
</feature>
<proteinExistence type="predicted"/>
<dbReference type="Pfam" id="PF15430">
    <property type="entry name" value="SVWC"/>
    <property type="match status" value="1"/>
</dbReference>
<dbReference type="AlphaFoldDB" id="A0A1Q3G4V3"/>
<dbReference type="GO" id="GO:0005576">
    <property type="term" value="C:extracellular region"/>
    <property type="evidence" value="ECO:0007669"/>
    <property type="project" value="UniProtKB-SubCell"/>
</dbReference>
<evidence type="ECO:0000256" key="1">
    <source>
        <dbReference type="ARBA" id="ARBA00004613"/>
    </source>
</evidence>
<reference evidence="5" key="1">
    <citation type="submission" date="2017-01" db="EMBL/GenBank/DDBJ databases">
        <title>A deep insight into the sialotranscriptome of adult male and female Cluex tarsalis mosquitoes.</title>
        <authorList>
            <person name="Ribeiro J.M."/>
            <person name="Moreira F."/>
            <person name="Bernard K.A."/>
            <person name="Calvo E."/>
        </authorList>
    </citation>
    <scope>NUCLEOTIDE SEQUENCE</scope>
    <source>
        <strain evidence="5">Kern County</strain>
        <tissue evidence="5">Salivary glands</tissue>
    </source>
</reference>
<dbReference type="InterPro" id="IPR029277">
    <property type="entry name" value="SVWC_dom"/>
</dbReference>
<feature type="domain" description="Single" evidence="4">
    <location>
        <begin position="36"/>
        <end position="103"/>
    </location>
</feature>
<organism evidence="5">
    <name type="scientific">Culex tarsalis</name>
    <name type="common">Encephalitis mosquito</name>
    <dbReference type="NCBI Taxonomy" id="7177"/>
    <lineage>
        <taxon>Eukaryota</taxon>
        <taxon>Metazoa</taxon>
        <taxon>Ecdysozoa</taxon>
        <taxon>Arthropoda</taxon>
        <taxon>Hexapoda</taxon>
        <taxon>Insecta</taxon>
        <taxon>Pterygota</taxon>
        <taxon>Neoptera</taxon>
        <taxon>Endopterygota</taxon>
        <taxon>Diptera</taxon>
        <taxon>Nematocera</taxon>
        <taxon>Culicoidea</taxon>
        <taxon>Culicidae</taxon>
        <taxon>Culicinae</taxon>
        <taxon>Culicini</taxon>
        <taxon>Culex</taxon>
        <taxon>Culex</taxon>
    </lineage>
</organism>
<dbReference type="InterPro" id="IPR053308">
    <property type="entry name" value="Vago-like"/>
</dbReference>